<protein>
    <submittedName>
        <fullName evidence="2">Uncharacterized protein</fullName>
    </submittedName>
</protein>
<dbReference type="AlphaFoldDB" id="A0A0N0BDI1"/>
<accession>A0A0N0BDI1</accession>
<keyword evidence="3" id="KW-1185">Reference proteome</keyword>
<evidence type="ECO:0000313" key="3">
    <source>
        <dbReference type="Proteomes" id="UP000053105"/>
    </source>
</evidence>
<sequence length="97" mass="10668">MGRSSEEQRIPAGRREKGVEANPSEELVTTLWAKLTEWRGVLSKEKSRSTVKPVSPSSQSASLPACPAYRERRFGVAITIYTRLYVAKRSSGPANCG</sequence>
<gene>
    <name evidence="2" type="ORF">WN51_02548</name>
</gene>
<evidence type="ECO:0000256" key="1">
    <source>
        <dbReference type="SAM" id="MobiDB-lite"/>
    </source>
</evidence>
<organism evidence="2 3">
    <name type="scientific">Melipona quadrifasciata</name>
    <dbReference type="NCBI Taxonomy" id="166423"/>
    <lineage>
        <taxon>Eukaryota</taxon>
        <taxon>Metazoa</taxon>
        <taxon>Ecdysozoa</taxon>
        <taxon>Arthropoda</taxon>
        <taxon>Hexapoda</taxon>
        <taxon>Insecta</taxon>
        <taxon>Pterygota</taxon>
        <taxon>Neoptera</taxon>
        <taxon>Endopterygota</taxon>
        <taxon>Hymenoptera</taxon>
        <taxon>Apocrita</taxon>
        <taxon>Aculeata</taxon>
        <taxon>Apoidea</taxon>
        <taxon>Anthophila</taxon>
        <taxon>Apidae</taxon>
        <taxon>Melipona</taxon>
    </lineage>
</organism>
<feature type="compositionally biased region" description="Basic and acidic residues" evidence="1">
    <location>
        <begin position="1"/>
        <end position="19"/>
    </location>
</feature>
<reference evidence="2 3" key="1">
    <citation type="submission" date="2015-07" db="EMBL/GenBank/DDBJ databases">
        <title>The genome of Melipona quadrifasciata.</title>
        <authorList>
            <person name="Pan H."/>
            <person name="Kapheim K."/>
        </authorList>
    </citation>
    <scope>NUCLEOTIDE SEQUENCE [LARGE SCALE GENOMIC DNA]</scope>
    <source>
        <strain evidence="2">0111107301</strain>
        <tissue evidence="2">Whole body</tissue>
    </source>
</reference>
<feature type="region of interest" description="Disordered" evidence="1">
    <location>
        <begin position="1"/>
        <end position="23"/>
    </location>
</feature>
<evidence type="ECO:0000313" key="2">
    <source>
        <dbReference type="EMBL" id="KOX70492.1"/>
    </source>
</evidence>
<proteinExistence type="predicted"/>
<dbReference type="EMBL" id="KQ435859">
    <property type="protein sequence ID" value="KOX70492.1"/>
    <property type="molecule type" value="Genomic_DNA"/>
</dbReference>
<dbReference type="Proteomes" id="UP000053105">
    <property type="component" value="Unassembled WGS sequence"/>
</dbReference>
<name>A0A0N0BDI1_9HYME</name>